<dbReference type="OrthoDB" id="5578174at2759"/>
<dbReference type="Pfam" id="PF06413">
    <property type="entry name" value="Neugrin"/>
    <property type="match status" value="1"/>
</dbReference>
<evidence type="ECO:0000256" key="3">
    <source>
        <dbReference type="ARBA" id="ARBA00010895"/>
    </source>
</evidence>
<evidence type="ECO:0000256" key="6">
    <source>
        <dbReference type="SAM" id="MobiDB-lite"/>
    </source>
</evidence>
<feature type="compositionally biased region" description="Basic and acidic residues" evidence="6">
    <location>
        <begin position="304"/>
        <end position="318"/>
    </location>
</feature>
<comment type="caution">
    <text evidence="7">The sequence shown here is derived from an EMBL/GenBank/DDBJ whole genome shotgun (WGS) entry which is preliminary data.</text>
</comment>
<dbReference type="PANTHER" id="PTHR13475:SF3">
    <property type="entry name" value="NEUGRIN"/>
    <property type="match status" value="1"/>
</dbReference>
<dbReference type="GO" id="GO:0005739">
    <property type="term" value="C:mitochondrion"/>
    <property type="evidence" value="ECO:0007669"/>
    <property type="project" value="UniProtKB-SubCell"/>
</dbReference>
<protein>
    <recommendedName>
        <fullName evidence="4">Required for respiratory growth protein 9, mitochondrial</fullName>
    </recommendedName>
</protein>
<feature type="compositionally biased region" description="Polar residues" evidence="6">
    <location>
        <begin position="55"/>
        <end position="82"/>
    </location>
</feature>
<organism evidence="7 8">
    <name type="scientific">Amylocarpus encephaloides</name>
    <dbReference type="NCBI Taxonomy" id="45428"/>
    <lineage>
        <taxon>Eukaryota</taxon>
        <taxon>Fungi</taxon>
        <taxon>Dikarya</taxon>
        <taxon>Ascomycota</taxon>
        <taxon>Pezizomycotina</taxon>
        <taxon>Leotiomycetes</taxon>
        <taxon>Helotiales</taxon>
        <taxon>Helotiales incertae sedis</taxon>
        <taxon>Amylocarpus</taxon>
    </lineage>
</organism>
<keyword evidence="8" id="KW-1185">Reference proteome</keyword>
<evidence type="ECO:0000256" key="5">
    <source>
        <dbReference type="ARBA" id="ARBA00022946"/>
    </source>
</evidence>
<accession>A0A9P7YHB2</accession>
<dbReference type="InterPro" id="IPR010487">
    <property type="entry name" value="NGRN/Rrg9"/>
</dbReference>
<feature type="region of interest" description="Disordered" evidence="6">
    <location>
        <begin position="304"/>
        <end position="353"/>
    </location>
</feature>
<name>A0A9P7YHB2_9HELO</name>
<comment type="subcellular location">
    <subcellularLocation>
        <location evidence="2">Mitochondrion</location>
    </subcellularLocation>
</comment>
<comment type="function">
    <text evidence="1">Required for respiratory activity and maintenance and expression of the mitochondrial genome.</text>
</comment>
<keyword evidence="5" id="KW-0809">Transit peptide</keyword>
<dbReference type="AlphaFoldDB" id="A0A9P7YHB2"/>
<gene>
    <name evidence="7" type="ORF">BJ875DRAFT_462976</name>
</gene>
<evidence type="ECO:0000256" key="4">
    <source>
        <dbReference type="ARBA" id="ARBA00013566"/>
    </source>
</evidence>
<proteinExistence type="inferred from homology"/>
<evidence type="ECO:0000256" key="2">
    <source>
        <dbReference type="ARBA" id="ARBA00004173"/>
    </source>
</evidence>
<dbReference type="Proteomes" id="UP000824998">
    <property type="component" value="Unassembled WGS sequence"/>
</dbReference>
<comment type="similarity">
    <text evidence="3">Belongs to the RRG9 family.</text>
</comment>
<feature type="region of interest" description="Disordered" evidence="6">
    <location>
        <begin position="122"/>
        <end position="156"/>
    </location>
</feature>
<dbReference type="EMBL" id="MU251482">
    <property type="protein sequence ID" value="KAG9233903.1"/>
    <property type="molecule type" value="Genomic_DNA"/>
</dbReference>
<dbReference type="PANTHER" id="PTHR13475">
    <property type="entry name" value="NEUGRIN"/>
    <property type="match status" value="1"/>
</dbReference>
<feature type="region of interest" description="Disordered" evidence="6">
    <location>
        <begin position="379"/>
        <end position="403"/>
    </location>
</feature>
<evidence type="ECO:0000313" key="8">
    <source>
        <dbReference type="Proteomes" id="UP000824998"/>
    </source>
</evidence>
<evidence type="ECO:0000313" key="7">
    <source>
        <dbReference type="EMBL" id="KAG9233903.1"/>
    </source>
</evidence>
<evidence type="ECO:0000256" key="1">
    <source>
        <dbReference type="ARBA" id="ARBA00003548"/>
    </source>
</evidence>
<reference evidence="7" key="1">
    <citation type="journal article" date="2021" name="IMA Fungus">
        <title>Genomic characterization of three marine fungi, including Emericellopsis atlantica sp. nov. with signatures of a generalist lifestyle and marine biomass degradation.</title>
        <authorList>
            <person name="Hagestad O.C."/>
            <person name="Hou L."/>
            <person name="Andersen J.H."/>
            <person name="Hansen E.H."/>
            <person name="Altermark B."/>
            <person name="Li C."/>
            <person name="Kuhnert E."/>
            <person name="Cox R.J."/>
            <person name="Crous P.W."/>
            <person name="Spatafora J.W."/>
            <person name="Lail K."/>
            <person name="Amirebrahimi M."/>
            <person name="Lipzen A."/>
            <person name="Pangilinan J."/>
            <person name="Andreopoulos W."/>
            <person name="Hayes R.D."/>
            <person name="Ng V."/>
            <person name="Grigoriev I.V."/>
            <person name="Jackson S.A."/>
            <person name="Sutton T.D.S."/>
            <person name="Dobson A.D.W."/>
            <person name="Rama T."/>
        </authorList>
    </citation>
    <scope>NUCLEOTIDE SEQUENCE</scope>
    <source>
        <strain evidence="7">TRa018bII</strain>
    </source>
</reference>
<feature type="compositionally biased region" description="Basic and acidic residues" evidence="6">
    <location>
        <begin position="139"/>
        <end position="155"/>
    </location>
</feature>
<dbReference type="GO" id="GO:0005634">
    <property type="term" value="C:nucleus"/>
    <property type="evidence" value="ECO:0007669"/>
    <property type="project" value="TreeGrafter"/>
</dbReference>
<feature type="compositionally biased region" description="Basic and acidic residues" evidence="6">
    <location>
        <begin position="84"/>
        <end position="96"/>
    </location>
</feature>
<sequence length="403" mass="45222">MSCRCNVNTLRSFVKTIAHVDLHISHSLLSTSSQKARAAPVSRNFTSFCPLPPQHRTNSTLTSEAPSSGAQTEPRSDSNSIANCKHDANPKPHDSAKSAVVEVSPEAIDALAVELGLDRQRSILPESRTPARQSSRSHSQKEPSARNERRLEPVFRRTKVQSTSLAQHYSSPPLPVHHRKLAGHRDGRKEATVDDWVPPRKESWQSHKAAMKEKFPDGWNPQKRLSPDAISGIRALHAQDPETYTSAMLAEQFKVSPEAIRRILKSKWQPTADVQINREMRWFRRGERVWSRYAELGLKPPRQWRDEGIGRGKPEWKKHNQIGQGEPGIPELVTTARPDESYTPDPYLDGEPLDELVTTSSSYIPTRYLDEEPLDELVTTSSRVSSVEKPAHVTSRKADGGES</sequence>
<feature type="region of interest" description="Disordered" evidence="6">
    <location>
        <begin position="45"/>
        <end position="101"/>
    </location>
</feature>